<comment type="caution">
    <text evidence="1">The sequence shown here is derived from an EMBL/GenBank/DDBJ whole genome shotgun (WGS) entry which is preliminary data.</text>
</comment>
<evidence type="ECO:0000313" key="1">
    <source>
        <dbReference type="EMBL" id="OLN31446.1"/>
    </source>
</evidence>
<dbReference type="AlphaFoldDB" id="A0A1Q8QVX4"/>
<sequence length="66" mass="7727">MSSYNILLTKEPYKELGTEYLAEREREKEQRVIRQLQLKGYQVSNKGYSNPKVVLGHPYVSLILNL</sequence>
<dbReference type="Proteomes" id="UP000186102">
    <property type="component" value="Unassembled WGS sequence"/>
</dbReference>
<proteinExistence type="predicted"/>
<gene>
    <name evidence="1" type="ORF">DSOL_2619</name>
</gene>
<evidence type="ECO:0000313" key="2">
    <source>
        <dbReference type="Proteomes" id="UP000186102"/>
    </source>
</evidence>
<dbReference type="OrthoDB" id="9815354at2"/>
<reference evidence="1 2" key="1">
    <citation type="submission" date="2016-09" db="EMBL/GenBank/DDBJ databases">
        <title>Complete genome of Desulfosporosinus sp. OL.</title>
        <authorList>
            <person name="Mardanov A."/>
            <person name="Beletsky A."/>
            <person name="Panova A."/>
            <person name="Karnachuk O."/>
            <person name="Ravin N."/>
        </authorList>
    </citation>
    <scope>NUCLEOTIDE SEQUENCE [LARGE SCALE GENOMIC DNA]</scope>
    <source>
        <strain evidence="1 2">OL</strain>
    </source>
</reference>
<name>A0A1Q8QVX4_9FIRM</name>
<organism evidence="1 2">
    <name type="scientific">Desulfosporosinus metallidurans</name>
    <dbReference type="NCBI Taxonomy" id="1888891"/>
    <lineage>
        <taxon>Bacteria</taxon>
        <taxon>Bacillati</taxon>
        <taxon>Bacillota</taxon>
        <taxon>Clostridia</taxon>
        <taxon>Eubacteriales</taxon>
        <taxon>Desulfitobacteriaceae</taxon>
        <taxon>Desulfosporosinus</taxon>
    </lineage>
</organism>
<dbReference type="EMBL" id="MLBF01000018">
    <property type="protein sequence ID" value="OLN31446.1"/>
    <property type="molecule type" value="Genomic_DNA"/>
</dbReference>
<accession>A0A1Q8QVX4</accession>
<protein>
    <submittedName>
        <fullName evidence="1">Uncharacterized protein</fullName>
    </submittedName>
</protein>
<keyword evidence="2" id="KW-1185">Reference proteome</keyword>